<dbReference type="SUPFAM" id="SSF88659">
    <property type="entry name" value="Sigma3 and sigma4 domains of RNA polymerase sigma factors"/>
    <property type="match status" value="1"/>
</dbReference>
<accession>A0A495IXW3</accession>
<keyword evidence="3" id="KW-0731">Sigma factor</keyword>
<gene>
    <name evidence="7" type="ORF">BDD43_0841</name>
</gene>
<dbReference type="InterPro" id="IPR036388">
    <property type="entry name" value="WH-like_DNA-bd_sf"/>
</dbReference>
<keyword evidence="8" id="KW-1185">Reference proteome</keyword>
<dbReference type="InterPro" id="IPR007627">
    <property type="entry name" value="RNA_pol_sigma70_r2"/>
</dbReference>
<dbReference type="PANTHER" id="PTHR43133:SF46">
    <property type="entry name" value="RNA POLYMERASE SIGMA-70 FACTOR ECF SUBFAMILY"/>
    <property type="match status" value="1"/>
</dbReference>
<dbReference type="PANTHER" id="PTHR43133">
    <property type="entry name" value="RNA POLYMERASE ECF-TYPE SIGMA FACTO"/>
    <property type="match status" value="1"/>
</dbReference>
<dbReference type="Pfam" id="PF04542">
    <property type="entry name" value="Sigma70_r2"/>
    <property type="match status" value="1"/>
</dbReference>
<proteinExistence type="inferred from homology"/>
<dbReference type="EMBL" id="RBKU01000001">
    <property type="protein sequence ID" value="RKR80709.1"/>
    <property type="molecule type" value="Genomic_DNA"/>
</dbReference>
<protein>
    <submittedName>
        <fullName evidence="7">RNA polymerase sigma-70 factor (ECF subfamily)</fullName>
    </submittedName>
</protein>
<dbReference type="InterPro" id="IPR013249">
    <property type="entry name" value="RNA_pol_sigma70_r4_t2"/>
</dbReference>
<dbReference type="SUPFAM" id="SSF88946">
    <property type="entry name" value="Sigma2 domain of RNA polymerase sigma factors"/>
    <property type="match status" value="1"/>
</dbReference>
<dbReference type="GO" id="GO:0006352">
    <property type="term" value="P:DNA-templated transcription initiation"/>
    <property type="evidence" value="ECO:0007669"/>
    <property type="project" value="InterPro"/>
</dbReference>
<evidence type="ECO:0000313" key="7">
    <source>
        <dbReference type="EMBL" id="RKR80709.1"/>
    </source>
</evidence>
<sequence>MIVPLHVDEKEMLLRLQAGDRRAFDHIYRQYKDRIYGSLLKLVRVDDLAEELLQEVFFKLWLNRTNLSDVQSFSSYLYRMAANLVADFYRKAALDKKLIQRLTYTMTELYDHIEDHINFKESNVLIEQAISSLSPQRRMVYNLCKVEGKSYQEVSQILGISTSTINDHLVKAKRAIQKHFINSQEATITIILIGLMHHP</sequence>
<comment type="caution">
    <text evidence="7">The sequence shown here is derived from an EMBL/GenBank/DDBJ whole genome shotgun (WGS) entry which is preliminary data.</text>
</comment>
<dbReference type="RefSeq" id="WP_121196536.1">
    <property type="nucleotide sequence ID" value="NZ_RBKU01000001.1"/>
</dbReference>
<dbReference type="GO" id="GO:0003677">
    <property type="term" value="F:DNA binding"/>
    <property type="evidence" value="ECO:0007669"/>
    <property type="project" value="InterPro"/>
</dbReference>
<evidence type="ECO:0000256" key="2">
    <source>
        <dbReference type="ARBA" id="ARBA00023015"/>
    </source>
</evidence>
<reference evidence="7 8" key="1">
    <citation type="submission" date="2018-10" db="EMBL/GenBank/DDBJ databases">
        <title>Genomic Encyclopedia of Archaeal and Bacterial Type Strains, Phase II (KMG-II): from individual species to whole genera.</title>
        <authorList>
            <person name="Goeker M."/>
        </authorList>
    </citation>
    <scope>NUCLEOTIDE SEQUENCE [LARGE SCALE GENOMIC DNA]</scope>
    <source>
        <strain evidence="7 8">DSM 18602</strain>
    </source>
</reference>
<organism evidence="7 8">
    <name type="scientific">Mucilaginibacter gracilis</name>
    <dbReference type="NCBI Taxonomy" id="423350"/>
    <lineage>
        <taxon>Bacteria</taxon>
        <taxon>Pseudomonadati</taxon>
        <taxon>Bacteroidota</taxon>
        <taxon>Sphingobacteriia</taxon>
        <taxon>Sphingobacteriales</taxon>
        <taxon>Sphingobacteriaceae</taxon>
        <taxon>Mucilaginibacter</taxon>
    </lineage>
</organism>
<dbReference type="Gene3D" id="1.10.10.10">
    <property type="entry name" value="Winged helix-like DNA-binding domain superfamily/Winged helix DNA-binding domain"/>
    <property type="match status" value="1"/>
</dbReference>
<evidence type="ECO:0000256" key="4">
    <source>
        <dbReference type="ARBA" id="ARBA00023163"/>
    </source>
</evidence>
<dbReference type="OrthoDB" id="655312at2"/>
<dbReference type="InterPro" id="IPR039425">
    <property type="entry name" value="RNA_pol_sigma-70-like"/>
</dbReference>
<evidence type="ECO:0000313" key="8">
    <source>
        <dbReference type="Proteomes" id="UP000268007"/>
    </source>
</evidence>
<dbReference type="GO" id="GO:0016987">
    <property type="term" value="F:sigma factor activity"/>
    <property type="evidence" value="ECO:0007669"/>
    <property type="project" value="UniProtKB-KW"/>
</dbReference>
<dbReference type="Gene3D" id="1.10.1740.10">
    <property type="match status" value="1"/>
</dbReference>
<comment type="similarity">
    <text evidence="1">Belongs to the sigma-70 factor family. ECF subfamily.</text>
</comment>
<keyword evidence="2" id="KW-0805">Transcription regulation</keyword>
<dbReference type="AlphaFoldDB" id="A0A495IXW3"/>
<feature type="domain" description="RNA polymerase sigma-70 region 2" evidence="5">
    <location>
        <begin position="27"/>
        <end position="93"/>
    </location>
</feature>
<dbReference type="CDD" id="cd06171">
    <property type="entry name" value="Sigma70_r4"/>
    <property type="match status" value="1"/>
</dbReference>
<evidence type="ECO:0000256" key="3">
    <source>
        <dbReference type="ARBA" id="ARBA00023082"/>
    </source>
</evidence>
<dbReference type="InterPro" id="IPR013325">
    <property type="entry name" value="RNA_pol_sigma_r2"/>
</dbReference>
<name>A0A495IXW3_9SPHI</name>
<evidence type="ECO:0000259" key="6">
    <source>
        <dbReference type="Pfam" id="PF08281"/>
    </source>
</evidence>
<dbReference type="Proteomes" id="UP000268007">
    <property type="component" value="Unassembled WGS sequence"/>
</dbReference>
<dbReference type="Pfam" id="PF08281">
    <property type="entry name" value="Sigma70_r4_2"/>
    <property type="match status" value="1"/>
</dbReference>
<dbReference type="InterPro" id="IPR013324">
    <property type="entry name" value="RNA_pol_sigma_r3/r4-like"/>
</dbReference>
<feature type="domain" description="RNA polymerase sigma factor 70 region 4 type 2" evidence="6">
    <location>
        <begin position="125"/>
        <end position="175"/>
    </location>
</feature>
<dbReference type="NCBIfam" id="TIGR02937">
    <property type="entry name" value="sigma70-ECF"/>
    <property type="match status" value="1"/>
</dbReference>
<dbReference type="InterPro" id="IPR014284">
    <property type="entry name" value="RNA_pol_sigma-70_dom"/>
</dbReference>
<evidence type="ECO:0000259" key="5">
    <source>
        <dbReference type="Pfam" id="PF04542"/>
    </source>
</evidence>
<keyword evidence="4" id="KW-0804">Transcription</keyword>
<evidence type="ECO:0000256" key="1">
    <source>
        <dbReference type="ARBA" id="ARBA00010641"/>
    </source>
</evidence>